<name>A0AA40ALL5_9PEZI</name>
<feature type="compositionally biased region" description="Polar residues" evidence="1">
    <location>
        <begin position="178"/>
        <end position="188"/>
    </location>
</feature>
<organism evidence="2 3">
    <name type="scientific">Lasiosphaeria miniovina</name>
    <dbReference type="NCBI Taxonomy" id="1954250"/>
    <lineage>
        <taxon>Eukaryota</taxon>
        <taxon>Fungi</taxon>
        <taxon>Dikarya</taxon>
        <taxon>Ascomycota</taxon>
        <taxon>Pezizomycotina</taxon>
        <taxon>Sordariomycetes</taxon>
        <taxon>Sordariomycetidae</taxon>
        <taxon>Sordariales</taxon>
        <taxon>Lasiosphaeriaceae</taxon>
        <taxon>Lasiosphaeria</taxon>
    </lineage>
</organism>
<evidence type="ECO:0000313" key="3">
    <source>
        <dbReference type="Proteomes" id="UP001172101"/>
    </source>
</evidence>
<dbReference type="AlphaFoldDB" id="A0AA40ALL5"/>
<dbReference type="EMBL" id="JAUIRO010000004">
    <property type="protein sequence ID" value="KAK0717972.1"/>
    <property type="molecule type" value="Genomic_DNA"/>
</dbReference>
<proteinExistence type="predicted"/>
<dbReference type="GeneID" id="85329902"/>
<feature type="region of interest" description="Disordered" evidence="1">
    <location>
        <begin position="168"/>
        <end position="191"/>
    </location>
</feature>
<evidence type="ECO:0000313" key="2">
    <source>
        <dbReference type="EMBL" id="KAK0717972.1"/>
    </source>
</evidence>
<comment type="caution">
    <text evidence="2">The sequence shown here is derived from an EMBL/GenBank/DDBJ whole genome shotgun (WGS) entry which is preliminary data.</text>
</comment>
<keyword evidence="3" id="KW-1185">Reference proteome</keyword>
<protein>
    <submittedName>
        <fullName evidence="2">Uncharacterized protein</fullName>
    </submittedName>
</protein>
<gene>
    <name evidence="2" type="ORF">B0T26DRAFT_777204</name>
</gene>
<accession>A0AA40ALL5</accession>
<sequence>MSGADALRAKAKYASSDNKTVTGHFDKDSIMAVVKRPETKLGDNISLEGLNVTANPSKSFATVQYTFRGPTKFTLQFSRHLTHEDAVAQFSENLAQHQANGEDFFMERPNETLHQFGDMALASSGTVSWVWGQFWVLLFEDPNKTQVPKALKPPAEILGQQAAVQPSATLPSVIKPPSRQNTENSSSAAARASTEVAKINCYLMPLATMLDTHMTTPSRDTRATTITLKKDWTVKIGSQTMLHESIEIANALDNFVMFKPVIPSPKPLNYREFYDMVSRNSLEGDKVTGEAPAELAVYTVANNLSTVQKRGRVTVTKVAAAGV</sequence>
<dbReference type="RefSeq" id="XP_060296765.1">
    <property type="nucleotide sequence ID" value="XM_060446632.1"/>
</dbReference>
<reference evidence="2" key="1">
    <citation type="submission" date="2023-06" db="EMBL/GenBank/DDBJ databases">
        <title>Genome-scale phylogeny and comparative genomics of the fungal order Sordariales.</title>
        <authorList>
            <consortium name="Lawrence Berkeley National Laboratory"/>
            <person name="Hensen N."/>
            <person name="Bonometti L."/>
            <person name="Westerberg I."/>
            <person name="Brannstrom I.O."/>
            <person name="Guillou S."/>
            <person name="Cros-Aarteil S."/>
            <person name="Calhoun S."/>
            <person name="Haridas S."/>
            <person name="Kuo A."/>
            <person name="Mondo S."/>
            <person name="Pangilinan J."/>
            <person name="Riley R."/>
            <person name="LaButti K."/>
            <person name="Andreopoulos B."/>
            <person name="Lipzen A."/>
            <person name="Chen C."/>
            <person name="Yanf M."/>
            <person name="Daum C."/>
            <person name="Ng V."/>
            <person name="Clum A."/>
            <person name="Steindorff A."/>
            <person name="Ohm R."/>
            <person name="Martin F."/>
            <person name="Silar P."/>
            <person name="Natvig D."/>
            <person name="Lalanne C."/>
            <person name="Gautier V."/>
            <person name="Ament-velasquez S.L."/>
            <person name="Kruys A."/>
            <person name="Hutchinson M.I."/>
            <person name="Powell A.J."/>
            <person name="Barry K."/>
            <person name="Miller A.N."/>
            <person name="Grigoriev I.V."/>
            <person name="Debuchy R."/>
            <person name="Gladieux P."/>
            <person name="Thoren M.H."/>
            <person name="Johannesson H."/>
        </authorList>
    </citation>
    <scope>NUCLEOTIDE SEQUENCE</scope>
    <source>
        <strain evidence="2">SMH2392-1A</strain>
    </source>
</reference>
<evidence type="ECO:0000256" key="1">
    <source>
        <dbReference type="SAM" id="MobiDB-lite"/>
    </source>
</evidence>
<dbReference type="Proteomes" id="UP001172101">
    <property type="component" value="Unassembled WGS sequence"/>
</dbReference>